<dbReference type="InterPro" id="IPR017441">
    <property type="entry name" value="Protein_kinase_ATP_BS"/>
</dbReference>
<feature type="compositionally biased region" description="Basic and acidic residues" evidence="8">
    <location>
        <begin position="377"/>
        <end position="387"/>
    </location>
</feature>
<feature type="region of interest" description="Disordered" evidence="8">
    <location>
        <begin position="61"/>
        <end position="89"/>
    </location>
</feature>
<dbReference type="FunFam" id="1.10.510.10:FF:000571">
    <property type="entry name" value="Maternal embryonic leucine zipper kinase"/>
    <property type="match status" value="1"/>
</dbReference>
<feature type="region of interest" description="Disordered" evidence="8">
    <location>
        <begin position="377"/>
        <end position="397"/>
    </location>
</feature>
<name>L2GXE0_VAVCU</name>
<proteinExistence type="inferred from homology"/>
<dbReference type="GO" id="GO:0004674">
    <property type="term" value="F:protein serine/threonine kinase activity"/>
    <property type="evidence" value="ECO:0007669"/>
    <property type="project" value="UniProtKB-KW"/>
</dbReference>
<keyword evidence="4 7" id="KW-0547">Nucleotide-binding</keyword>
<protein>
    <submittedName>
        <fullName evidence="10">CAMK/CAMKL/KIN1 protein kinase</fullName>
    </submittedName>
</protein>
<organism evidence="10 11">
    <name type="scientific">Vavraia culicis (isolate floridensis)</name>
    <name type="common">Microsporidian parasite</name>
    <dbReference type="NCBI Taxonomy" id="948595"/>
    <lineage>
        <taxon>Eukaryota</taxon>
        <taxon>Fungi</taxon>
        <taxon>Fungi incertae sedis</taxon>
        <taxon>Microsporidia</taxon>
        <taxon>Pleistophoridae</taxon>
        <taxon>Vavraia</taxon>
    </lineage>
</organism>
<dbReference type="PANTHER" id="PTHR24346">
    <property type="entry name" value="MAP/MICROTUBULE AFFINITY-REGULATING KINASE"/>
    <property type="match status" value="1"/>
</dbReference>
<evidence type="ECO:0000256" key="1">
    <source>
        <dbReference type="ARBA" id="ARBA00010791"/>
    </source>
</evidence>
<dbReference type="InterPro" id="IPR011009">
    <property type="entry name" value="Kinase-like_dom_sf"/>
</dbReference>
<evidence type="ECO:0000259" key="9">
    <source>
        <dbReference type="PROSITE" id="PS50011"/>
    </source>
</evidence>
<dbReference type="VEuPathDB" id="MicrosporidiaDB:VCUG_00731"/>
<keyword evidence="6 7" id="KW-0067">ATP-binding</keyword>
<dbReference type="SMART" id="SM00220">
    <property type="entry name" value="S_TKc"/>
    <property type="match status" value="1"/>
</dbReference>
<dbReference type="CDD" id="cd14003">
    <property type="entry name" value="STKc_AMPK-like"/>
    <property type="match status" value="1"/>
</dbReference>
<accession>L2GXE0</accession>
<reference evidence="11" key="1">
    <citation type="submission" date="2011-03" db="EMBL/GenBank/DDBJ databases">
        <title>The genome sequence of Vavraia culicis strain floridensis.</title>
        <authorList>
            <consortium name="The Broad Institute Genome Sequencing Platform"/>
            <person name="Cuomo C."/>
            <person name="Becnel J."/>
            <person name="Sanscrainte N."/>
            <person name="Young S.K."/>
            <person name="Zeng Q."/>
            <person name="Gargeya S."/>
            <person name="Fitzgerald M."/>
            <person name="Haas B."/>
            <person name="Abouelleil A."/>
            <person name="Alvarado L."/>
            <person name="Arachchi H.M."/>
            <person name="Berlin A."/>
            <person name="Chapman S.B."/>
            <person name="Gearin G."/>
            <person name="Goldberg J."/>
            <person name="Griggs A."/>
            <person name="Gujja S."/>
            <person name="Hansen M."/>
            <person name="Heiman D."/>
            <person name="Howarth C."/>
            <person name="Larimer J."/>
            <person name="Lui A."/>
            <person name="MacDonald P.J.P."/>
            <person name="McCowen C."/>
            <person name="Montmayeur A."/>
            <person name="Murphy C."/>
            <person name="Neiman D."/>
            <person name="Pearson M."/>
            <person name="Priest M."/>
            <person name="Roberts A."/>
            <person name="Saif S."/>
            <person name="Shea T."/>
            <person name="Sisk P."/>
            <person name="Stolte C."/>
            <person name="Sykes S."/>
            <person name="Wortman J."/>
            <person name="Nusbaum C."/>
            <person name="Birren B."/>
        </authorList>
    </citation>
    <scope>NUCLEOTIDE SEQUENCE [LARGE SCALE GENOMIC DNA]</scope>
    <source>
        <strain evidence="11">floridensis</strain>
    </source>
</reference>
<dbReference type="AlphaFoldDB" id="L2GXE0"/>
<keyword evidence="3" id="KW-0808">Transferase</keyword>
<evidence type="ECO:0000256" key="5">
    <source>
        <dbReference type="ARBA" id="ARBA00022777"/>
    </source>
</evidence>
<dbReference type="Proteomes" id="UP000011081">
    <property type="component" value="Unassembled WGS sequence"/>
</dbReference>
<dbReference type="RefSeq" id="XP_008073754.1">
    <property type="nucleotide sequence ID" value="XM_008075563.1"/>
</dbReference>
<dbReference type="PANTHER" id="PTHR24346:SF82">
    <property type="entry name" value="KP78A-RELATED"/>
    <property type="match status" value="1"/>
</dbReference>
<comment type="similarity">
    <text evidence="1">Belongs to the protein kinase superfamily. CAMK Ser/Thr protein kinase family. NIM1 subfamily.</text>
</comment>
<feature type="compositionally biased region" description="Basic and acidic residues" evidence="8">
    <location>
        <begin position="61"/>
        <end position="74"/>
    </location>
</feature>
<feature type="binding site" evidence="7">
    <location>
        <position position="142"/>
    </location>
    <ligand>
        <name>ATP</name>
        <dbReference type="ChEBI" id="CHEBI:30616"/>
    </ligand>
</feature>
<dbReference type="PROSITE" id="PS00107">
    <property type="entry name" value="PROTEIN_KINASE_ATP"/>
    <property type="match status" value="1"/>
</dbReference>
<keyword evidence="5 10" id="KW-0418">Kinase</keyword>
<evidence type="ECO:0000256" key="3">
    <source>
        <dbReference type="ARBA" id="ARBA00022679"/>
    </source>
</evidence>
<dbReference type="GO" id="GO:0005524">
    <property type="term" value="F:ATP binding"/>
    <property type="evidence" value="ECO:0007669"/>
    <property type="project" value="UniProtKB-UniRule"/>
</dbReference>
<dbReference type="PROSITE" id="PS00108">
    <property type="entry name" value="PROTEIN_KINASE_ST"/>
    <property type="match status" value="1"/>
</dbReference>
<dbReference type="OrthoDB" id="193931at2759"/>
<dbReference type="Pfam" id="PF00069">
    <property type="entry name" value="Pkinase"/>
    <property type="match status" value="1"/>
</dbReference>
<dbReference type="GO" id="GO:0005737">
    <property type="term" value="C:cytoplasm"/>
    <property type="evidence" value="ECO:0007669"/>
    <property type="project" value="TreeGrafter"/>
</dbReference>
<evidence type="ECO:0000313" key="11">
    <source>
        <dbReference type="Proteomes" id="UP000011081"/>
    </source>
</evidence>
<dbReference type="InterPro" id="IPR008271">
    <property type="entry name" value="Ser/Thr_kinase_AS"/>
</dbReference>
<evidence type="ECO:0000256" key="8">
    <source>
        <dbReference type="SAM" id="MobiDB-lite"/>
    </source>
</evidence>
<dbReference type="GeneID" id="19878616"/>
<dbReference type="GO" id="GO:0000226">
    <property type="term" value="P:microtubule cytoskeleton organization"/>
    <property type="evidence" value="ECO:0007669"/>
    <property type="project" value="TreeGrafter"/>
</dbReference>
<feature type="region of interest" description="Disordered" evidence="8">
    <location>
        <begin position="1"/>
        <end position="38"/>
    </location>
</feature>
<evidence type="ECO:0000256" key="7">
    <source>
        <dbReference type="PROSITE-ProRule" id="PRU10141"/>
    </source>
</evidence>
<feature type="compositionally biased region" description="Polar residues" evidence="8">
    <location>
        <begin position="79"/>
        <end position="89"/>
    </location>
</feature>
<keyword evidence="11" id="KW-1185">Reference proteome</keyword>
<dbReference type="HOGENOM" id="CLU_000288_59_11_1"/>
<dbReference type="InterPro" id="IPR000719">
    <property type="entry name" value="Prot_kinase_dom"/>
</dbReference>
<feature type="domain" description="Protein kinase" evidence="9">
    <location>
        <begin position="114"/>
        <end position="372"/>
    </location>
</feature>
<dbReference type="Gene3D" id="1.10.510.10">
    <property type="entry name" value="Transferase(Phosphotransferase) domain 1"/>
    <property type="match status" value="1"/>
</dbReference>
<evidence type="ECO:0000256" key="6">
    <source>
        <dbReference type="ARBA" id="ARBA00022840"/>
    </source>
</evidence>
<evidence type="ECO:0000256" key="2">
    <source>
        <dbReference type="ARBA" id="ARBA00022527"/>
    </source>
</evidence>
<dbReference type="PROSITE" id="PS50011">
    <property type="entry name" value="PROTEIN_KINASE_DOM"/>
    <property type="match status" value="1"/>
</dbReference>
<evidence type="ECO:0000313" key="10">
    <source>
        <dbReference type="EMBL" id="ELA47770.1"/>
    </source>
</evidence>
<dbReference type="InParanoid" id="L2GXE0"/>
<dbReference type="GO" id="GO:0035556">
    <property type="term" value="P:intracellular signal transduction"/>
    <property type="evidence" value="ECO:0007669"/>
    <property type="project" value="TreeGrafter"/>
</dbReference>
<gene>
    <name evidence="10" type="ORF">VCUG_00731</name>
</gene>
<dbReference type="SUPFAM" id="SSF56112">
    <property type="entry name" value="Protein kinase-like (PK-like)"/>
    <property type="match status" value="1"/>
</dbReference>
<keyword evidence="2" id="KW-0723">Serine/threonine-protein kinase</keyword>
<dbReference type="STRING" id="948595.L2GXE0"/>
<sequence length="613" mass="70315">MHTNSSSSLDEIYDDTNSENLKTENGLDTEHEDAEQQRLSGYKGECVDEYCSGRCRTMDSKLRNEGSDGIDQRKGGKSGMSSLEWNSSAAQDETHRRGYVCADRMLNERRIKNYRLLRTLGKGSFSKVKLAVSQEGQHVAIKIIPRNLRYNSVNKESRCKREERIYREAIITALASHPHIIKLHAFFYNDLHFYMVYEYVSGKSLLSCIRENGVLDEPLARKFFVQIVDAVNFMHSNAIVHRDLKIENILIDKGGNIKIIDFGLSNFYDSKQFLGTFCGSLQFAAPELLRGKVYTGPEVDMWSLGVVLYVMVVGTLPFDDKDVGVLHSKIKKGRFMFHREVSGSARKLVRGLIENDARKRYRMRDVLKSEWLNESNRDVKKDAKSENDSQYTHSHPYINPTVTSVTAKTRVPHSFSPEFIHVLRKVGGKTFENTEMDMQACVNDVSMLSCIRPTIKMYRLLENHFANKELSRSVATSSRKETLHRLIVVLQNDCPRLNLVPMTDIVQPKVKVQNTLLKGIFTGISCNNVNNSDRLGKAIHRFFKLHHIKTMIGEDNYSCLLKMEGMYVEFSLAFYFNVVIKKHYVCVRKKHGSRELFDTVVVWLKEVLGSREN</sequence>
<dbReference type="EMBL" id="GL877412">
    <property type="protein sequence ID" value="ELA47770.1"/>
    <property type="molecule type" value="Genomic_DNA"/>
</dbReference>
<evidence type="ECO:0000256" key="4">
    <source>
        <dbReference type="ARBA" id="ARBA00022741"/>
    </source>
</evidence>
<dbReference type="OMA" id="IRPTIKM"/>